<protein>
    <submittedName>
        <fullName evidence="1">Uncharacterized protein</fullName>
    </submittedName>
</protein>
<evidence type="ECO:0000313" key="1">
    <source>
        <dbReference type="EMBL" id="KAK1367906.1"/>
    </source>
</evidence>
<reference evidence="1" key="2">
    <citation type="submission" date="2023-05" db="EMBL/GenBank/DDBJ databases">
        <authorList>
            <person name="Schelkunov M.I."/>
        </authorList>
    </citation>
    <scope>NUCLEOTIDE SEQUENCE</scope>
    <source>
        <strain evidence="1">Hsosn_3</strain>
        <tissue evidence="1">Leaf</tissue>
    </source>
</reference>
<dbReference type="AlphaFoldDB" id="A0AAD8MBU2"/>
<reference evidence="1" key="1">
    <citation type="submission" date="2023-02" db="EMBL/GenBank/DDBJ databases">
        <title>Genome of toxic invasive species Heracleum sosnowskyi carries increased number of genes despite the absence of recent whole-genome duplications.</title>
        <authorList>
            <person name="Schelkunov M."/>
            <person name="Shtratnikova V."/>
            <person name="Makarenko M."/>
            <person name="Klepikova A."/>
            <person name="Omelchenko D."/>
            <person name="Novikova G."/>
            <person name="Obukhova E."/>
            <person name="Bogdanov V."/>
            <person name="Penin A."/>
            <person name="Logacheva M."/>
        </authorList>
    </citation>
    <scope>NUCLEOTIDE SEQUENCE</scope>
    <source>
        <strain evidence="1">Hsosn_3</strain>
        <tissue evidence="1">Leaf</tissue>
    </source>
</reference>
<organism evidence="1 2">
    <name type="scientific">Heracleum sosnowskyi</name>
    <dbReference type="NCBI Taxonomy" id="360622"/>
    <lineage>
        <taxon>Eukaryota</taxon>
        <taxon>Viridiplantae</taxon>
        <taxon>Streptophyta</taxon>
        <taxon>Embryophyta</taxon>
        <taxon>Tracheophyta</taxon>
        <taxon>Spermatophyta</taxon>
        <taxon>Magnoliopsida</taxon>
        <taxon>eudicotyledons</taxon>
        <taxon>Gunneridae</taxon>
        <taxon>Pentapetalae</taxon>
        <taxon>asterids</taxon>
        <taxon>campanulids</taxon>
        <taxon>Apiales</taxon>
        <taxon>Apiaceae</taxon>
        <taxon>Apioideae</taxon>
        <taxon>apioid superclade</taxon>
        <taxon>Tordylieae</taxon>
        <taxon>Tordyliinae</taxon>
        <taxon>Heracleum</taxon>
    </lineage>
</organism>
<gene>
    <name evidence="1" type="ORF">POM88_033998</name>
</gene>
<sequence length="205" mass="23342">MWEPNTVPQVGGNPHINRKFGCNSSLLKSTLTKRFFQIYSGFGHQITIHTSSSAFPDWVSQDWMSRTINSASTVSSDLPPDVLHNFLAMILFRKNWGDFFNRFNYSVKTNTNVFELTDMPSLESNGFLTEPKFSSMIIVTRTVFSVTDSDDRIEFTAHPQRLGNKENVEIVGIHLLYKPGVTLIDNTTINVDEEKVHSSKRLKHV</sequence>
<evidence type="ECO:0000313" key="2">
    <source>
        <dbReference type="Proteomes" id="UP001237642"/>
    </source>
</evidence>
<keyword evidence="2" id="KW-1185">Reference proteome</keyword>
<name>A0AAD8MBU2_9APIA</name>
<dbReference type="EMBL" id="JAUIZM010000008">
    <property type="protein sequence ID" value="KAK1367906.1"/>
    <property type="molecule type" value="Genomic_DNA"/>
</dbReference>
<proteinExistence type="predicted"/>
<dbReference type="Proteomes" id="UP001237642">
    <property type="component" value="Unassembled WGS sequence"/>
</dbReference>
<accession>A0AAD8MBU2</accession>
<comment type="caution">
    <text evidence="1">The sequence shown here is derived from an EMBL/GenBank/DDBJ whole genome shotgun (WGS) entry which is preliminary data.</text>
</comment>